<evidence type="ECO:0000313" key="3">
    <source>
        <dbReference type="Proteomes" id="UP001218218"/>
    </source>
</evidence>
<gene>
    <name evidence="2" type="ORF">DFH08DRAFT_886580</name>
</gene>
<name>A0AAD6ZJV7_9AGAR</name>
<evidence type="ECO:0000313" key="2">
    <source>
        <dbReference type="EMBL" id="KAJ7325424.1"/>
    </source>
</evidence>
<proteinExistence type="predicted"/>
<comment type="caution">
    <text evidence="2">The sequence shown here is derived from an EMBL/GenBank/DDBJ whole genome shotgun (WGS) entry which is preliminary data.</text>
</comment>
<organism evidence="2 3">
    <name type="scientific">Mycena albidolilacea</name>
    <dbReference type="NCBI Taxonomy" id="1033008"/>
    <lineage>
        <taxon>Eukaryota</taxon>
        <taxon>Fungi</taxon>
        <taxon>Dikarya</taxon>
        <taxon>Basidiomycota</taxon>
        <taxon>Agaricomycotina</taxon>
        <taxon>Agaricomycetes</taxon>
        <taxon>Agaricomycetidae</taxon>
        <taxon>Agaricales</taxon>
        <taxon>Marasmiineae</taxon>
        <taxon>Mycenaceae</taxon>
        <taxon>Mycena</taxon>
    </lineage>
</organism>
<sequence length="278" mass="29989">MGEPAPCAHWQRRASSGVGGKLRLRWHGEAMSRAATRSAARDVTEAQARGVYRGRAHSETRGARHPTSGAWSHGSPRAAVTRCGRRRLGEGGTSSPARHGRLGRRVGDWANQTRAAAQAWGRGRAPARKSGGGACWMWHHIPGTAASRSRPASAALSVPPSFNSTIPSSSSRVVSSSHAPQHPGLRRNENTAAARALVISSPRYLVRDSLWGRTSRLLSFRVPRVVVVRREKVGGRGCPNYGDGRRSSEMVVMGEEVPSATCARRRSIAPPRREVAVR</sequence>
<reference evidence="2" key="1">
    <citation type="submission" date="2023-03" db="EMBL/GenBank/DDBJ databases">
        <title>Massive genome expansion in bonnet fungi (Mycena s.s.) driven by repeated elements and novel gene families across ecological guilds.</title>
        <authorList>
            <consortium name="Lawrence Berkeley National Laboratory"/>
            <person name="Harder C.B."/>
            <person name="Miyauchi S."/>
            <person name="Viragh M."/>
            <person name="Kuo A."/>
            <person name="Thoen E."/>
            <person name="Andreopoulos B."/>
            <person name="Lu D."/>
            <person name="Skrede I."/>
            <person name="Drula E."/>
            <person name="Henrissat B."/>
            <person name="Morin E."/>
            <person name="Kohler A."/>
            <person name="Barry K."/>
            <person name="LaButti K."/>
            <person name="Morin E."/>
            <person name="Salamov A."/>
            <person name="Lipzen A."/>
            <person name="Mereny Z."/>
            <person name="Hegedus B."/>
            <person name="Baldrian P."/>
            <person name="Stursova M."/>
            <person name="Weitz H."/>
            <person name="Taylor A."/>
            <person name="Grigoriev I.V."/>
            <person name="Nagy L.G."/>
            <person name="Martin F."/>
            <person name="Kauserud H."/>
        </authorList>
    </citation>
    <scope>NUCLEOTIDE SEQUENCE</scope>
    <source>
        <strain evidence="2">CBHHK002</strain>
    </source>
</reference>
<dbReference type="EMBL" id="JARIHO010000044">
    <property type="protein sequence ID" value="KAJ7325424.1"/>
    <property type="molecule type" value="Genomic_DNA"/>
</dbReference>
<feature type="compositionally biased region" description="Low complexity" evidence="1">
    <location>
        <begin position="152"/>
        <end position="177"/>
    </location>
</feature>
<feature type="region of interest" description="Disordered" evidence="1">
    <location>
        <begin position="152"/>
        <end position="189"/>
    </location>
</feature>
<dbReference type="AlphaFoldDB" id="A0AAD6ZJV7"/>
<keyword evidence="3" id="KW-1185">Reference proteome</keyword>
<feature type="region of interest" description="Disordered" evidence="1">
    <location>
        <begin position="35"/>
        <end position="106"/>
    </location>
</feature>
<protein>
    <submittedName>
        <fullName evidence="2">Uncharacterized protein</fullName>
    </submittedName>
</protein>
<evidence type="ECO:0000256" key="1">
    <source>
        <dbReference type="SAM" id="MobiDB-lite"/>
    </source>
</evidence>
<accession>A0AAD6ZJV7</accession>
<dbReference type="Proteomes" id="UP001218218">
    <property type="component" value="Unassembled WGS sequence"/>
</dbReference>